<reference evidence="3" key="1">
    <citation type="journal article" date="2005" name="Nature">
        <title>The map-based sequence of the rice genome.</title>
        <authorList>
            <consortium name="International rice genome sequencing project (IRGSP)"/>
            <person name="Matsumoto T."/>
            <person name="Wu J."/>
            <person name="Kanamori H."/>
            <person name="Katayose Y."/>
            <person name="Fujisawa M."/>
            <person name="Namiki N."/>
            <person name="Mizuno H."/>
            <person name="Yamamoto K."/>
            <person name="Antonio B.A."/>
            <person name="Baba T."/>
            <person name="Sakata K."/>
            <person name="Nagamura Y."/>
            <person name="Aoki H."/>
            <person name="Arikawa K."/>
            <person name="Arita K."/>
            <person name="Bito T."/>
            <person name="Chiden Y."/>
            <person name="Fujitsuka N."/>
            <person name="Fukunaka R."/>
            <person name="Hamada M."/>
            <person name="Harada C."/>
            <person name="Hayashi A."/>
            <person name="Hijishita S."/>
            <person name="Honda M."/>
            <person name="Hosokawa S."/>
            <person name="Ichikawa Y."/>
            <person name="Idonuma A."/>
            <person name="Iijima M."/>
            <person name="Ikeda M."/>
            <person name="Ikeno M."/>
            <person name="Ito K."/>
            <person name="Ito S."/>
            <person name="Ito T."/>
            <person name="Ito Y."/>
            <person name="Ito Y."/>
            <person name="Iwabuchi A."/>
            <person name="Kamiya K."/>
            <person name="Karasawa W."/>
            <person name="Kurita K."/>
            <person name="Katagiri S."/>
            <person name="Kikuta A."/>
            <person name="Kobayashi H."/>
            <person name="Kobayashi N."/>
            <person name="Machita K."/>
            <person name="Maehara T."/>
            <person name="Masukawa M."/>
            <person name="Mizubayashi T."/>
            <person name="Mukai Y."/>
            <person name="Nagasaki H."/>
            <person name="Nagata Y."/>
            <person name="Naito S."/>
            <person name="Nakashima M."/>
            <person name="Nakama Y."/>
            <person name="Nakamichi Y."/>
            <person name="Nakamura M."/>
            <person name="Meguro A."/>
            <person name="Negishi M."/>
            <person name="Ohta I."/>
            <person name="Ohta T."/>
            <person name="Okamoto M."/>
            <person name="Ono N."/>
            <person name="Saji S."/>
            <person name="Sakaguchi M."/>
            <person name="Sakai K."/>
            <person name="Shibata M."/>
            <person name="Shimokawa T."/>
            <person name="Song J."/>
            <person name="Takazaki Y."/>
            <person name="Terasawa K."/>
            <person name="Tsugane M."/>
            <person name="Tsuji K."/>
            <person name="Ueda S."/>
            <person name="Waki K."/>
            <person name="Yamagata H."/>
            <person name="Yamamoto M."/>
            <person name="Yamamoto S."/>
            <person name="Yamane H."/>
            <person name="Yoshiki S."/>
            <person name="Yoshihara R."/>
            <person name="Yukawa K."/>
            <person name="Zhong H."/>
            <person name="Yano M."/>
            <person name="Yuan Q."/>
            <person name="Ouyang S."/>
            <person name="Liu J."/>
            <person name="Jones K.M."/>
            <person name="Gansberger K."/>
            <person name="Moffat K."/>
            <person name="Hill J."/>
            <person name="Bera J."/>
            <person name="Fadrosh D."/>
            <person name="Jin S."/>
            <person name="Johri S."/>
            <person name="Kim M."/>
            <person name="Overton L."/>
            <person name="Reardon M."/>
            <person name="Tsitrin T."/>
            <person name="Vuong H."/>
            <person name="Weaver B."/>
            <person name="Ciecko A."/>
            <person name="Tallon L."/>
            <person name="Jackson J."/>
            <person name="Pai G."/>
            <person name="Aken S.V."/>
            <person name="Utterback T."/>
            <person name="Reidmuller S."/>
            <person name="Feldblyum T."/>
            <person name="Hsiao J."/>
            <person name="Zismann V."/>
            <person name="Iobst S."/>
            <person name="de Vazeille A.R."/>
            <person name="Buell C.R."/>
            <person name="Ying K."/>
            <person name="Li Y."/>
            <person name="Lu T."/>
            <person name="Huang Y."/>
            <person name="Zhao Q."/>
            <person name="Feng Q."/>
            <person name="Zhang L."/>
            <person name="Zhu J."/>
            <person name="Weng Q."/>
            <person name="Mu J."/>
            <person name="Lu Y."/>
            <person name="Fan D."/>
            <person name="Liu Y."/>
            <person name="Guan J."/>
            <person name="Zhang Y."/>
            <person name="Yu S."/>
            <person name="Liu X."/>
            <person name="Zhang Y."/>
            <person name="Hong G."/>
            <person name="Han B."/>
            <person name="Choisne N."/>
            <person name="Demange N."/>
            <person name="Orjeda G."/>
            <person name="Samain S."/>
            <person name="Cattolico L."/>
            <person name="Pelletier E."/>
            <person name="Couloux A."/>
            <person name="Segurens B."/>
            <person name="Wincker P."/>
            <person name="D'Hont A."/>
            <person name="Scarpelli C."/>
            <person name="Weissenbach J."/>
            <person name="Salanoubat M."/>
            <person name="Quetier F."/>
            <person name="Yu Y."/>
            <person name="Kim H.R."/>
            <person name="Rambo T."/>
            <person name="Currie J."/>
            <person name="Collura K."/>
            <person name="Luo M."/>
            <person name="Yang T."/>
            <person name="Ammiraju J.S.S."/>
            <person name="Engler F."/>
            <person name="Soderlund C."/>
            <person name="Wing R.A."/>
            <person name="Palmer L.E."/>
            <person name="de la Bastide M."/>
            <person name="Spiegel L."/>
            <person name="Nascimento L."/>
            <person name="Zutavern T."/>
            <person name="O'Shaughnessy A."/>
            <person name="Dike S."/>
            <person name="Dedhia N."/>
            <person name="Preston R."/>
            <person name="Balija V."/>
            <person name="McCombie W.R."/>
            <person name="Chow T."/>
            <person name="Chen H."/>
            <person name="Chung M."/>
            <person name="Chen C."/>
            <person name="Shaw J."/>
            <person name="Wu H."/>
            <person name="Hsiao K."/>
            <person name="Chao Y."/>
            <person name="Chu M."/>
            <person name="Cheng C."/>
            <person name="Hour A."/>
            <person name="Lee P."/>
            <person name="Lin S."/>
            <person name="Lin Y."/>
            <person name="Liou J."/>
            <person name="Liu S."/>
            <person name="Hsing Y."/>
            <person name="Raghuvanshi S."/>
            <person name="Mohanty A."/>
            <person name="Bharti A.K."/>
            <person name="Gaur A."/>
            <person name="Gupta V."/>
            <person name="Kumar D."/>
            <person name="Ravi V."/>
            <person name="Vij S."/>
            <person name="Kapur A."/>
            <person name="Khurana P."/>
            <person name="Khurana P."/>
            <person name="Khurana J.P."/>
            <person name="Tyagi A.K."/>
            <person name="Gaikwad K."/>
            <person name="Singh A."/>
            <person name="Dalal V."/>
            <person name="Srivastava S."/>
            <person name="Dixit A."/>
            <person name="Pal A.K."/>
            <person name="Ghazi I.A."/>
            <person name="Yadav M."/>
            <person name="Pandit A."/>
            <person name="Bhargava A."/>
            <person name="Sureshbabu K."/>
            <person name="Batra K."/>
            <person name="Sharma T.R."/>
            <person name="Mohapatra T."/>
            <person name="Singh N.K."/>
            <person name="Messing J."/>
            <person name="Nelson A.B."/>
            <person name="Fuks G."/>
            <person name="Kavchok S."/>
            <person name="Keizer G."/>
            <person name="Linton E."/>
            <person name="Llaca V."/>
            <person name="Song R."/>
            <person name="Tanyolac B."/>
            <person name="Young S."/>
            <person name="Ho-Il K."/>
            <person name="Hahn J.H."/>
            <person name="Sangsakoo G."/>
            <person name="Vanavichit A."/>
            <person name="de Mattos Luiz.A.T."/>
            <person name="Zimmer P.D."/>
            <person name="Malone G."/>
            <person name="Dellagostin O."/>
            <person name="de Oliveira A.C."/>
            <person name="Bevan M."/>
            <person name="Bancroft I."/>
            <person name="Minx P."/>
            <person name="Cordum H."/>
            <person name="Wilson R."/>
            <person name="Cheng Z."/>
            <person name="Jin W."/>
            <person name="Jiang J."/>
            <person name="Leong S.A."/>
            <person name="Iwama H."/>
            <person name="Gojobori T."/>
            <person name="Itoh T."/>
            <person name="Niimura Y."/>
            <person name="Fujii Y."/>
            <person name="Habara T."/>
            <person name="Sakai H."/>
            <person name="Sato Y."/>
            <person name="Wilson G."/>
            <person name="Kumar K."/>
            <person name="McCouch S."/>
            <person name="Juretic N."/>
            <person name="Hoen D."/>
            <person name="Wright S."/>
            <person name="Bruskiewich R."/>
            <person name="Bureau T."/>
            <person name="Miyao A."/>
            <person name="Hirochika H."/>
            <person name="Nishikawa T."/>
            <person name="Kadowaki K."/>
            <person name="Sugiura M."/>
            <person name="Burr B."/>
            <person name="Sasaki T."/>
        </authorList>
    </citation>
    <scope>NUCLEOTIDE SEQUENCE [LARGE SCALE GENOMIC DNA]</scope>
    <source>
        <strain evidence="3">cv. Nipponbare</strain>
    </source>
</reference>
<proteinExistence type="predicted"/>
<organism evidence="2 3">
    <name type="scientific">Oryza sativa subsp. japonica</name>
    <name type="common">Rice</name>
    <dbReference type="NCBI Taxonomy" id="39947"/>
    <lineage>
        <taxon>Eukaryota</taxon>
        <taxon>Viridiplantae</taxon>
        <taxon>Streptophyta</taxon>
        <taxon>Embryophyta</taxon>
        <taxon>Tracheophyta</taxon>
        <taxon>Spermatophyta</taxon>
        <taxon>Magnoliopsida</taxon>
        <taxon>Liliopsida</taxon>
        <taxon>Poales</taxon>
        <taxon>Poaceae</taxon>
        <taxon>BOP clade</taxon>
        <taxon>Oryzoideae</taxon>
        <taxon>Oryzeae</taxon>
        <taxon>Oryzinae</taxon>
        <taxon>Oryza</taxon>
        <taxon>Oryza sativa</taxon>
    </lineage>
</organism>
<feature type="region of interest" description="Disordered" evidence="1">
    <location>
        <begin position="1"/>
        <end position="39"/>
    </location>
</feature>
<evidence type="ECO:0000313" key="2">
    <source>
        <dbReference type="EMBL" id="BAC16060.1"/>
    </source>
</evidence>
<feature type="region of interest" description="Disordered" evidence="1">
    <location>
        <begin position="169"/>
        <end position="202"/>
    </location>
</feature>
<evidence type="ECO:0000256" key="1">
    <source>
        <dbReference type="SAM" id="MobiDB-lite"/>
    </source>
</evidence>
<accession>Q8H3V1</accession>
<protein>
    <submittedName>
        <fullName evidence="2">Uncharacterized protein</fullName>
    </submittedName>
</protein>
<evidence type="ECO:0000313" key="3">
    <source>
        <dbReference type="Proteomes" id="UP000000763"/>
    </source>
</evidence>
<reference evidence="3" key="2">
    <citation type="journal article" date="2008" name="Nucleic Acids Res.">
        <title>The rice annotation project database (RAP-DB): 2008 update.</title>
        <authorList>
            <consortium name="The rice annotation project (RAP)"/>
        </authorList>
    </citation>
    <scope>GENOME REANNOTATION</scope>
    <source>
        <strain evidence="3">cv. Nipponbare</strain>
    </source>
</reference>
<dbReference type="Proteomes" id="UP000000763">
    <property type="component" value="Chromosome 7"/>
</dbReference>
<sequence length="202" mass="21941">MRKWYEDDASTVVKNQQQEEDETSGKFHTKKEKRKKNTSKVLNLSTSYKIVAERGAHVDAVVVAAAGEVEGGRCGGAGGGWGGGRQGEARAMPGDGRHRKRCSRRCGRRRHRRDARVDTVVVVAAGKPSPEDADVGAMSTTDGGNRVQLDIREGHVQTVAATLSMLRDSPTLLRHRRRVADRRTSSPASSRRPSSHPPAGLP</sequence>
<dbReference type="AlphaFoldDB" id="Q8H3V1"/>
<name>Q8H3V1_ORYSJ</name>
<feature type="compositionally biased region" description="Basic residues" evidence="1">
    <location>
        <begin position="27"/>
        <end position="38"/>
    </location>
</feature>
<gene>
    <name evidence="2" type="primary">P0496C02.120</name>
</gene>
<dbReference type="EMBL" id="AP004378">
    <property type="protein sequence ID" value="BAC16060.1"/>
    <property type="molecule type" value="Genomic_DNA"/>
</dbReference>